<evidence type="ECO:0000313" key="1">
    <source>
        <dbReference type="EMBL" id="EFE50927.1"/>
    </source>
</evidence>
<proteinExistence type="predicted"/>
<comment type="caution">
    <text evidence="1">The sequence shown here is derived from an EMBL/GenBank/DDBJ whole genome shotgun (WGS) entry which is preliminary data.</text>
</comment>
<evidence type="ECO:0000313" key="2">
    <source>
        <dbReference type="Proteomes" id="UP000005536"/>
    </source>
</evidence>
<reference evidence="1 2" key="1">
    <citation type="submission" date="2010-02" db="EMBL/GenBank/DDBJ databases">
        <authorList>
            <person name="Weinstock G."/>
            <person name="Sodergren E."/>
            <person name="Clifton S."/>
            <person name="Fulton L."/>
            <person name="Fulton B."/>
            <person name="Courtney L."/>
            <person name="Fronick C."/>
            <person name="Harrison M."/>
            <person name="Strong C."/>
            <person name="Farmer C."/>
            <person name="Delahaunty K."/>
            <person name="Markovic C."/>
            <person name="Hall O."/>
            <person name="Minx P."/>
            <person name="Tomlinson C."/>
            <person name="Mitreva M."/>
            <person name="Nelson J."/>
            <person name="Hou S."/>
            <person name="Wollam A."/>
            <person name="Pepin K.H."/>
            <person name="Johnson M."/>
            <person name="Bhonagiri V."/>
            <person name="Zhang X."/>
            <person name="Suruliraj S."/>
            <person name="Warren W."/>
            <person name="Chinwalla A."/>
            <person name="Mardis E.R."/>
            <person name="Wilson R.K."/>
        </authorList>
    </citation>
    <scope>NUCLEOTIDE SEQUENCE [LARGE SCALE GENOMIC DNA]</scope>
    <source>
        <strain evidence="1 2">ATCC 29315</strain>
    </source>
</reference>
<dbReference type="Proteomes" id="UP000005536">
    <property type="component" value="Unassembled WGS sequence"/>
</dbReference>
<dbReference type="EMBL" id="ADBF01000006">
    <property type="protein sequence ID" value="EFE50927.1"/>
    <property type="molecule type" value="Genomic_DNA"/>
</dbReference>
<sequence>MSFRRPVRPSEKEWMMSRKKYGGIYEIALPENKYLYVCLIERLHFGVFDIYPDKPINDGAGSRLKTNL</sequence>
<dbReference type="RefSeq" id="WP_003769853.1">
    <property type="nucleotide sequence ID" value="NZ_CP007726.1"/>
</dbReference>
<name>D4DML0_NEIEG</name>
<gene>
    <name evidence="1" type="ORF">NEIELOOT_00278</name>
</gene>
<protein>
    <submittedName>
        <fullName evidence="1">Uncharacterized protein</fullName>
    </submittedName>
</protein>
<dbReference type="AlphaFoldDB" id="D4DML0"/>
<organism evidence="1 2">
    <name type="scientific">Neisseria elongata subsp. glycolytica ATCC 29315</name>
    <dbReference type="NCBI Taxonomy" id="546263"/>
    <lineage>
        <taxon>Bacteria</taxon>
        <taxon>Pseudomonadati</taxon>
        <taxon>Pseudomonadota</taxon>
        <taxon>Betaproteobacteria</taxon>
        <taxon>Neisseriales</taxon>
        <taxon>Neisseriaceae</taxon>
        <taxon>Neisseria</taxon>
    </lineage>
</organism>
<accession>D4DML0</accession>